<comment type="similarity">
    <text evidence="1 4">Belongs to the universal ribosomal protein uS3 family.</text>
</comment>
<dbReference type="InterPro" id="IPR001351">
    <property type="entry name" value="Ribosomal_uS3_C"/>
</dbReference>
<evidence type="ECO:0000256" key="4">
    <source>
        <dbReference type="RuleBase" id="RU003624"/>
    </source>
</evidence>
<evidence type="ECO:0000256" key="2">
    <source>
        <dbReference type="ARBA" id="ARBA00022980"/>
    </source>
</evidence>
<dbReference type="GO" id="GO:0005840">
    <property type="term" value="C:ribosome"/>
    <property type="evidence" value="ECO:0007669"/>
    <property type="project" value="UniProtKB-KW"/>
</dbReference>
<dbReference type="Gene3D" id="3.30.1140.32">
    <property type="entry name" value="Ribosomal protein S3, C-terminal domain"/>
    <property type="match status" value="1"/>
</dbReference>
<geneLocation type="mitochondrion" evidence="6"/>
<keyword evidence="3 4" id="KW-0687">Ribonucleoprotein</keyword>
<keyword evidence="6" id="KW-0496">Mitochondrion</keyword>
<gene>
    <name evidence="6" type="primary">rps3</name>
</gene>
<organism evidence="6">
    <name type="scientific">Prasiola crispa</name>
    <name type="common">Green alga</name>
    <name type="synonym">Ulva crispa</name>
    <dbReference type="NCBI Taxonomy" id="173492"/>
    <lineage>
        <taxon>Eukaryota</taxon>
        <taxon>Viridiplantae</taxon>
        <taxon>Chlorophyta</taxon>
        <taxon>core chlorophytes</taxon>
        <taxon>Trebouxiophyceae</taxon>
        <taxon>Prasiolales</taxon>
        <taxon>Prasiolaceae</taxon>
        <taxon>Prasiola</taxon>
    </lineage>
</organism>
<evidence type="ECO:0000313" key="6">
    <source>
        <dbReference type="EMBL" id="AKZ21142.1"/>
    </source>
</evidence>
<accession>A0A0R8S1V8</accession>
<dbReference type="AlphaFoldDB" id="A0A0R8S1V8"/>
<dbReference type="SUPFAM" id="SSF54821">
    <property type="entry name" value="Ribosomal protein S3 C-terminal domain"/>
    <property type="match status" value="1"/>
</dbReference>
<protein>
    <submittedName>
        <fullName evidence="6">Ribosomal protein S3</fullName>
    </submittedName>
</protein>
<dbReference type="GO" id="GO:0006412">
    <property type="term" value="P:translation"/>
    <property type="evidence" value="ECO:0007669"/>
    <property type="project" value="InterPro"/>
</dbReference>
<dbReference type="Pfam" id="PF00189">
    <property type="entry name" value="Ribosomal_S3_C"/>
    <property type="match status" value="1"/>
</dbReference>
<evidence type="ECO:0000259" key="5">
    <source>
        <dbReference type="Pfam" id="PF00189"/>
    </source>
</evidence>
<dbReference type="PROSITE" id="PS00548">
    <property type="entry name" value="RIBOSOMAL_S3"/>
    <property type="match status" value="1"/>
</dbReference>
<keyword evidence="2 4" id="KW-0689">Ribosomal protein</keyword>
<dbReference type="InterPro" id="IPR018280">
    <property type="entry name" value="Ribosomal_uS3_CS"/>
</dbReference>
<sequence>MSTNIFQNATYLMDIFVYYLEKKMPFFKLKNMVLKQLTELKPLIVKGVLVQCSGRVAMKSKKAQKAKIQTFKYGETGLHVFNSKLDFKSSSAFTSFGTIGIKIWICYF</sequence>
<evidence type="ECO:0000256" key="1">
    <source>
        <dbReference type="ARBA" id="ARBA00010761"/>
    </source>
</evidence>
<reference evidence="6" key="1">
    <citation type="journal article" date="2015" name="Genome Announc.">
        <title>Draft Plastid and Mitochondrial Genome Sequences from Antarctic Alga Prasiola crispa.</title>
        <authorList>
            <person name="Carvalho E.L."/>
            <person name="Wallau Gda L."/>
            <person name="Rangel D.L."/>
            <person name="Machado L.C."/>
            <person name="da Silva A.F."/>
            <person name="da Silva L.F."/>
            <person name="Macedo P.E."/>
            <person name="Pereira A.B."/>
            <person name="Victoria Fde C."/>
            <person name="Boldo J.T."/>
            <person name="Dal Belo C.A."/>
            <person name="Pinto P.M."/>
        </authorList>
    </citation>
    <scope>NUCLEOTIDE SEQUENCE</scope>
</reference>
<name>A0A0R8S1V8_PRACR</name>
<dbReference type="GO" id="GO:1990904">
    <property type="term" value="C:ribonucleoprotein complex"/>
    <property type="evidence" value="ECO:0007669"/>
    <property type="project" value="UniProtKB-KW"/>
</dbReference>
<feature type="domain" description="Small ribosomal subunit protein uS3 C-terminal" evidence="5">
    <location>
        <begin position="20"/>
        <end position="105"/>
    </location>
</feature>
<dbReference type="EMBL" id="KR017747">
    <property type="protein sequence ID" value="AKZ21142.1"/>
    <property type="molecule type" value="Genomic_DNA"/>
</dbReference>
<dbReference type="GO" id="GO:0003735">
    <property type="term" value="F:structural constituent of ribosome"/>
    <property type="evidence" value="ECO:0007669"/>
    <property type="project" value="InterPro"/>
</dbReference>
<dbReference type="InterPro" id="IPR036419">
    <property type="entry name" value="Ribosomal_S3_C_sf"/>
</dbReference>
<evidence type="ECO:0000256" key="3">
    <source>
        <dbReference type="ARBA" id="ARBA00023274"/>
    </source>
</evidence>
<proteinExistence type="inferred from homology"/>